<sequence>MEESPFPRHPGAIDAVAGRVDPVHVVVALPADEACQDPGEVEVALPDAMQMDVFKTRPSRVPSSTNLTKGISPLRASSSRTTLGSQRSADASKCSGHSSSSKLKKKSWQPPPSKRSLDAMRDFSPCSSFGSPMSSSIGGAMSPGMPSSSRTPTPMSPWTTLPQSVKASIAVVLVIIVTITATLIWLLASTESRKAASEGCRSQECEQYAKRLRESLNESVHPCTDFTRYVCDGWRRTHVFSVAEEAFMSTFDGMSRFVRTIEIPASGQTPVQRAAAFYRSCIKVLRGERNEMPRVRLALAAAGITWPDEPNAAPDLLHTLIYVHLRLHWGVLFNVDVISNKNESSIKVGLIPSMEMAPIKKRLELIRAPEKAREYFNTLVSAFGAHAKQGRHRVTFTETNVTETIVLGALFTGLLSGSPNPQVLNATSLFAMVPNLTESRWRATLRSMGIAKRVFIETTYPTYVTQFLALWKNLGESRLHLFLSWYTIQTAALYTNKLLVENFYGSEKTALLRHGAFCFSKAYLLSGTAVFRSSVSYTLDGAARTKAVDLLWSVRDAFSRSLQSWPYDNASVAKALDFSKQEFTATSFALFSENNVTELDRSHDSDTSPSWFADSWIAAAVPYRADISRVASMAIERLSFTAVMTDGRVVLMPYAFSFPFFDVRGASAMNYAGVGFHFANALSHLALVPYAADLDGPLYRFYKCIGVSFDTVSPERLLGAFSAFAVQPLYEAFNNASSKWETENILPELPYLSGPRLFFVSLCYAKCHGSWTGGLSEPECRDFLPHLEAFSKAFDCPVGSPMNRSKKCDFL</sequence>
<reference evidence="1" key="1">
    <citation type="submission" date="2020-05" db="EMBL/GenBank/DDBJ databases">
        <title>Large-scale comparative analyses of tick genomes elucidate their genetic diversity and vector capacities.</title>
        <authorList>
            <person name="Jia N."/>
            <person name="Wang J."/>
            <person name="Shi W."/>
            <person name="Du L."/>
            <person name="Sun Y."/>
            <person name="Zhan W."/>
            <person name="Jiang J."/>
            <person name="Wang Q."/>
            <person name="Zhang B."/>
            <person name="Ji P."/>
            <person name="Sakyi L.B."/>
            <person name="Cui X."/>
            <person name="Yuan T."/>
            <person name="Jiang B."/>
            <person name="Yang W."/>
            <person name="Lam T.T.-Y."/>
            <person name="Chang Q."/>
            <person name="Ding S."/>
            <person name="Wang X."/>
            <person name="Zhu J."/>
            <person name="Ruan X."/>
            <person name="Zhao L."/>
            <person name="Wei J."/>
            <person name="Que T."/>
            <person name="Du C."/>
            <person name="Cheng J."/>
            <person name="Dai P."/>
            <person name="Han X."/>
            <person name="Huang E."/>
            <person name="Gao Y."/>
            <person name="Liu J."/>
            <person name="Shao H."/>
            <person name="Ye R."/>
            <person name="Li L."/>
            <person name="Wei W."/>
            <person name="Wang X."/>
            <person name="Wang C."/>
            <person name="Yang T."/>
            <person name="Huo Q."/>
            <person name="Li W."/>
            <person name="Guo W."/>
            <person name="Chen H."/>
            <person name="Zhou L."/>
            <person name="Ni X."/>
            <person name="Tian J."/>
            <person name="Zhou Y."/>
            <person name="Sheng Y."/>
            <person name="Liu T."/>
            <person name="Pan Y."/>
            <person name="Xia L."/>
            <person name="Li J."/>
            <person name="Zhao F."/>
            <person name="Cao W."/>
        </authorList>
    </citation>
    <scope>NUCLEOTIDE SEQUENCE</scope>
    <source>
        <strain evidence="1">Hyas-2018</strain>
    </source>
</reference>
<dbReference type="Proteomes" id="UP000821845">
    <property type="component" value="Chromosome 4"/>
</dbReference>
<evidence type="ECO:0000313" key="2">
    <source>
        <dbReference type="Proteomes" id="UP000821845"/>
    </source>
</evidence>
<name>A0ACB7SJJ4_HYAAI</name>
<gene>
    <name evidence="1" type="ORF">HPB50_020669</name>
</gene>
<comment type="caution">
    <text evidence="1">The sequence shown here is derived from an EMBL/GenBank/DDBJ whole genome shotgun (WGS) entry which is preliminary data.</text>
</comment>
<protein>
    <submittedName>
        <fullName evidence="1">Uncharacterized protein</fullName>
    </submittedName>
</protein>
<organism evidence="1 2">
    <name type="scientific">Hyalomma asiaticum</name>
    <name type="common">Tick</name>
    <dbReference type="NCBI Taxonomy" id="266040"/>
    <lineage>
        <taxon>Eukaryota</taxon>
        <taxon>Metazoa</taxon>
        <taxon>Ecdysozoa</taxon>
        <taxon>Arthropoda</taxon>
        <taxon>Chelicerata</taxon>
        <taxon>Arachnida</taxon>
        <taxon>Acari</taxon>
        <taxon>Parasitiformes</taxon>
        <taxon>Ixodida</taxon>
        <taxon>Ixodoidea</taxon>
        <taxon>Ixodidae</taxon>
        <taxon>Hyalomminae</taxon>
        <taxon>Hyalomma</taxon>
    </lineage>
</organism>
<keyword evidence="2" id="KW-1185">Reference proteome</keyword>
<evidence type="ECO:0000313" key="1">
    <source>
        <dbReference type="EMBL" id="KAH6934131.1"/>
    </source>
</evidence>
<accession>A0ACB7SJJ4</accession>
<dbReference type="EMBL" id="CM023484">
    <property type="protein sequence ID" value="KAH6934131.1"/>
    <property type="molecule type" value="Genomic_DNA"/>
</dbReference>
<proteinExistence type="predicted"/>